<name>A0A1H9VY70_9MICO</name>
<dbReference type="GO" id="GO:0032153">
    <property type="term" value="C:cell division site"/>
    <property type="evidence" value="ECO:0007669"/>
    <property type="project" value="TreeGrafter"/>
</dbReference>
<dbReference type="Gene3D" id="3.40.50.300">
    <property type="entry name" value="P-loop containing nucleotide triphosphate hydrolases"/>
    <property type="match status" value="1"/>
</dbReference>
<dbReference type="PANTHER" id="PTHR12169">
    <property type="entry name" value="ATPASE N2B"/>
    <property type="match status" value="1"/>
</dbReference>
<dbReference type="InterPro" id="IPR027417">
    <property type="entry name" value="P-loop_NTPase"/>
</dbReference>
<dbReference type="SUPFAM" id="SSF52540">
    <property type="entry name" value="P-loop containing nucleoside triphosphate hydrolases"/>
    <property type="match status" value="1"/>
</dbReference>
<dbReference type="AlphaFoldDB" id="A0A1H9VY70"/>
<dbReference type="GO" id="GO:0005737">
    <property type="term" value="C:cytoplasm"/>
    <property type="evidence" value="ECO:0007669"/>
    <property type="project" value="TreeGrafter"/>
</dbReference>
<keyword evidence="3" id="KW-0131">Cell cycle</keyword>
<gene>
    <name evidence="3" type="ORF">SAMN05216199_2654</name>
</gene>
<evidence type="ECO:0000313" key="4">
    <source>
        <dbReference type="Proteomes" id="UP000199019"/>
    </source>
</evidence>
<keyword evidence="3" id="KW-0132">Cell division</keyword>
<dbReference type="Proteomes" id="UP000199019">
    <property type="component" value="Unassembled WGS sequence"/>
</dbReference>
<dbReference type="GO" id="GO:0051301">
    <property type="term" value="P:cell division"/>
    <property type="evidence" value="ECO:0007669"/>
    <property type="project" value="UniProtKB-KW"/>
</dbReference>
<accession>A0A1H9VY70</accession>
<dbReference type="EMBL" id="FOHB01000004">
    <property type="protein sequence ID" value="SES26696.1"/>
    <property type="molecule type" value="Genomic_DNA"/>
</dbReference>
<dbReference type="GO" id="GO:0016887">
    <property type="term" value="F:ATP hydrolysis activity"/>
    <property type="evidence" value="ECO:0007669"/>
    <property type="project" value="InterPro"/>
</dbReference>
<dbReference type="PANTHER" id="PTHR12169:SF6">
    <property type="entry name" value="AFG1-LIKE ATPASE"/>
    <property type="match status" value="1"/>
</dbReference>
<keyword evidence="1" id="KW-0547">Nucleotide-binding</keyword>
<evidence type="ECO:0000256" key="1">
    <source>
        <dbReference type="ARBA" id="ARBA00022741"/>
    </source>
</evidence>
<dbReference type="InterPro" id="IPR005654">
    <property type="entry name" value="ATPase_AFG1-like"/>
</dbReference>
<dbReference type="GO" id="GO:0005524">
    <property type="term" value="F:ATP binding"/>
    <property type="evidence" value="ECO:0007669"/>
    <property type="project" value="UniProtKB-KW"/>
</dbReference>
<protein>
    <submittedName>
        <fullName evidence="3">Cell division protein ZapE</fullName>
    </submittedName>
</protein>
<evidence type="ECO:0000256" key="2">
    <source>
        <dbReference type="ARBA" id="ARBA00022840"/>
    </source>
</evidence>
<dbReference type="NCBIfam" id="NF040713">
    <property type="entry name" value="ZapE"/>
    <property type="match status" value="1"/>
</dbReference>
<dbReference type="Pfam" id="PF03969">
    <property type="entry name" value="AFG1_ATPase"/>
    <property type="match status" value="1"/>
</dbReference>
<proteinExistence type="predicted"/>
<keyword evidence="4" id="KW-1185">Reference proteome</keyword>
<sequence>MRSRGRRDEVAPSRGVVDSVRRAAARAGFTLTGAQEQALGVLAGGSRGVYVWGPVGQGKTWLVDAFADAVPAQGRRRLHSFDVFRDLHAAVHRHGRRLPPRSTDNAVDRAVDDLLAGCRVLLLDELHLHDVGDAMLLARLLRHLFDRRVRLVATSNYRPEELLPNPHVHHLLEPTIARIHSAMDVVEVSGSPDLREGRVAVAGGFASGAWLVPGTVTQLARLGLRPPGADEHRVLRVGGHPLPVLALRPGELWVSFESLCAGRRSAGDYLALAEEAATWVLHDVPPLELADPQARQRFASLVDVLADRDTQLVVTSQLDVGEALDLDRAEGEVPPDLARCRSRLRLLGRGSGEA</sequence>
<keyword evidence="2" id="KW-0067">ATP-binding</keyword>
<reference evidence="4" key="1">
    <citation type="submission" date="2016-10" db="EMBL/GenBank/DDBJ databases">
        <authorList>
            <person name="Varghese N."/>
            <person name="Submissions S."/>
        </authorList>
    </citation>
    <scope>NUCLEOTIDE SEQUENCE [LARGE SCALE GENOMIC DNA]</scope>
    <source>
        <strain evidence="4">CGMCC 1.6963</strain>
    </source>
</reference>
<dbReference type="STRING" id="587636.SAMN05216199_2654"/>
<organism evidence="3 4">
    <name type="scientific">Pedococcus cremeus</name>
    <dbReference type="NCBI Taxonomy" id="587636"/>
    <lineage>
        <taxon>Bacteria</taxon>
        <taxon>Bacillati</taxon>
        <taxon>Actinomycetota</taxon>
        <taxon>Actinomycetes</taxon>
        <taxon>Micrococcales</taxon>
        <taxon>Intrasporangiaceae</taxon>
        <taxon>Pedococcus</taxon>
    </lineage>
</organism>
<dbReference type="RefSeq" id="WP_091759172.1">
    <property type="nucleotide sequence ID" value="NZ_FOHB01000004.1"/>
</dbReference>
<evidence type="ECO:0000313" key="3">
    <source>
        <dbReference type="EMBL" id="SES26696.1"/>
    </source>
</evidence>
<dbReference type="OrthoDB" id="9774491at2"/>